<evidence type="ECO:0000313" key="2">
    <source>
        <dbReference type="Proteomes" id="UP001186974"/>
    </source>
</evidence>
<feature type="non-terminal residue" evidence="1">
    <location>
        <position position="1"/>
    </location>
</feature>
<sequence>DNLSYHVVRRLWTLRAPQFGDGDVVREEVGRFLTANSFVQLDRGMVDWVEVVKRDVRREENGLTIKQAIASGALEERVAEMWHAEWRAACFGHESGRRQEMWTERCSNGG</sequence>
<proteinExistence type="predicted"/>
<evidence type="ECO:0000313" key="1">
    <source>
        <dbReference type="EMBL" id="KAK3061261.1"/>
    </source>
</evidence>
<comment type="caution">
    <text evidence="1">The sequence shown here is derived from an EMBL/GenBank/DDBJ whole genome shotgun (WGS) entry which is preliminary data.</text>
</comment>
<reference evidence="1" key="1">
    <citation type="submission" date="2024-09" db="EMBL/GenBank/DDBJ databases">
        <title>Black Yeasts Isolated from many extreme environments.</title>
        <authorList>
            <person name="Coleine C."/>
            <person name="Stajich J.E."/>
            <person name="Selbmann L."/>
        </authorList>
    </citation>
    <scope>NUCLEOTIDE SEQUENCE</scope>
    <source>
        <strain evidence="1">CCFEE 5737</strain>
    </source>
</reference>
<protein>
    <submittedName>
        <fullName evidence="1">Uncharacterized protein</fullName>
    </submittedName>
</protein>
<dbReference type="Proteomes" id="UP001186974">
    <property type="component" value="Unassembled WGS sequence"/>
</dbReference>
<name>A0ACC3D3S7_9PEZI</name>
<organism evidence="1 2">
    <name type="scientific">Coniosporium uncinatum</name>
    <dbReference type="NCBI Taxonomy" id="93489"/>
    <lineage>
        <taxon>Eukaryota</taxon>
        <taxon>Fungi</taxon>
        <taxon>Dikarya</taxon>
        <taxon>Ascomycota</taxon>
        <taxon>Pezizomycotina</taxon>
        <taxon>Dothideomycetes</taxon>
        <taxon>Dothideomycetes incertae sedis</taxon>
        <taxon>Coniosporium</taxon>
    </lineage>
</organism>
<dbReference type="EMBL" id="JAWDJW010007961">
    <property type="protein sequence ID" value="KAK3061261.1"/>
    <property type="molecule type" value="Genomic_DNA"/>
</dbReference>
<keyword evidence="2" id="KW-1185">Reference proteome</keyword>
<accession>A0ACC3D3S7</accession>
<gene>
    <name evidence="1" type="ORF">LTS18_006663</name>
</gene>